<dbReference type="PROSITE" id="PS50071">
    <property type="entry name" value="HOMEOBOX_2"/>
    <property type="match status" value="1"/>
</dbReference>
<dbReference type="InterPro" id="IPR008422">
    <property type="entry name" value="KN_HD"/>
</dbReference>
<dbReference type="GO" id="GO:0006355">
    <property type="term" value="P:regulation of DNA-templated transcription"/>
    <property type="evidence" value="ECO:0007669"/>
    <property type="project" value="InterPro"/>
</dbReference>
<evidence type="ECO:0000256" key="3">
    <source>
        <dbReference type="ARBA" id="ARBA00023242"/>
    </source>
</evidence>
<evidence type="ECO:0000256" key="6">
    <source>
        <dbReference type="SAM" id="MobiDB-lite"/>
    </source>
</evidence>
<dbReference type="GO" id="GO:0005634">
    <property type="term" value="C:nucleus"/>
    <property type="evidence" value="ECO:0007669"/>
    <property type="project" value="UniProtKB-SubCell"/>
</dbReference>
<evidence type="ECO:0000256" key="5">
    <source>
        <dbReference type="PROSITE-ProRule" id="PRU00108"/>
    </source>
</evidence>
<dbReference type="InterPro" id="IPR009057">
    <property type="entry name" value="Homeodomain-like_sf"/>
</dbReference>
<dbReference type="CDD" id="cd00086">
    <property type="entry name" value="homeodomain"/>
    <property type="match status" value="1"/>
</dbReference>
<dbReference type="KEGG" id="pchm:VFPPC_02393"/>
<evidence type="ECO:0000313" key="9">
    <source>
        <dbReference type="EMBL" id="OAQ69817.2"/>
    </source>
</evidence>
<feature type="compositionally biased region" description="Low complexity" evidence="6">
    <location>
        <begin position="298"/>
        <end position="332"/>
    </location>
</feature>
<feature type="domain" description="C2H2-type" evidence="8">
    <location>
        <begin position="357"/>
        <end position="380"/>
    </location>
</feature>
<evidence type="ECO:0000256" key="1">
    <source>
        <dbReference type="ARBA" id="ARBA00023125"/>
    </source>
</evidence>
<feature type="DNA-binding region" description="Homeobox" evidence="5">
    <location>
        <begin position="157"/>
        <end position="219"/>
    </location>
</feature>
<proteinExistence type="predicted"/>
<keyword evidence="4" id="KW-0863">Zinc-finger</keyword>
<dbReference type="GO" id="GO:0003677">
    <property type="term" value="F:DNA binding"/>
    <property type="evidence" value="ECO:0007669"/>
    <property type="project" value="UniProtKB-UniRule"/>
</dbReference>
<dbReference type="PANTHER" id="PTHR11850">
    <property type="entry name" value="HOMEOBOX PROTEIN TRANSCRIPTION FACTORS"/>
    <property type="match status" value="1"/>
</dbReference>
<feature type="compositionally biased region" description="Polar residues" evidence="6">
    <location>
        <begin position="222"/>
        <end position="236"/>
    </location>
</feature>
<dbReference type="GO" id="GO:0008270">
    <property type="term" value="F:zinc ion binding"/>
    <property type="evidence" value="ECO:0007669"/>
    <property type="project" value="UniProtKB-KW"/>
</dbReference>
<sequence>MTGSGYPFVQHGDDADYSSYATEQQHPPSPGQASNRKSPQDSITTVSGQLPNLLDAGQLTHNYKPIDDLLGYRNLPFAEPGEIHTMAELDANPGLTHLSPSHQGDSTGDKKATHDVLGPQSQQDVTMPSLFLDASSETAPLNSTSVVNFANLNAANPPKIGTRFSMESSKLLSQWFSNHYDYPYPSKEETKILQQQTGLSKTQIKNWLANARRREKMHHSNRSSQRTTPGIESDSASIDIPKRPDTPAVQTRRPCRAMSPLERWVDSPPEAEPAAVSDIFNAVKVHVDDGSGQSNNESSDNSHGTSSGSSLASAYSYGSGDSISKNRPLSWNKSRRRRRVLRSKPRRPLARNAQQPFQCTFCAETFKTKYDWQRHEKTLHIPLERWLCSPDGPRAVDPETGQDICVFCGTSEPTDRHINSHNPDSCQERVFNRKDHLKQHLHLVHKSKLIESIAKDWKSSTPRIRSRCGFCGTALETWIDRVEHLADHFKMGKTMANWTGDWGFDDAITNTLENTNDNGTDVLGEELNSPFPFEASDISPESPRTAYELLVVELSCFVEMYQYSTGKIPDSNAIQLEACRIIYASELLSLDADVAAKSSWLRDLVMSNETIATQAQFLPIRTPSEGRLRTLEIRGKKTLFEECPLEAQLHDFVLGEAMANPAAICNATLQLEACKILTQLQQGLKFPLSDRVFTWFMILVQASPTSWLSNFRERAYLPFAECSHSSTSWASTDHQIQSTTSGAILGHPEITDEFVTSGLPIDEAAVCGIQQDRASIFIKPHLTCREHASSNPATSIHLLSHLSILPAMTSQDEEMDNGRGELYKLQPNRTAPSQRDEAHSQQHADHLQLGSYMLHDPNFYKWLSRELGRWVTSTMSPNNPNCHVPSDEEIQHHARCLLYNE</sequence>
<keyword evidence="4" id="KW-0862">Zinc</keyword>
<feature type="region of interest" description="Disordered" evidence="6">
    <location>
        <begin position="92"/>
        <end position="121"/>
    </location>
</feature>
<evidence type="ECO:0000259" key="8">
    <source>
        <dbReference type="PROSITE" id="PS50157"/>
    </source>
</evidence>
<dbReference type="AlphaFoldDB" id="A0A179FWT2"/>
<feature type="region of interest" description="Disordered" evidence="6">
    <location>
        <begin position="213"/>
        <end position="272"/>
    </location>
</feature>
<keyword evidence="4" id="KW-0479">Metal-binding</keyword>
<dbReference type="SUPFAM" id="SSF46689">
    <property type="entry name" value="Homeodomain-like"/>
    <property type="match status" value="1"/>
</dbReference>
<dbReference type="GeneID" id="28846042"/>
<evidence type="ECO:0000256" key="2">
    <source>
        <dbReference type="ARBA" id="ARBA00023155"/>
    </source>
</evidence>
<dbReference type="Gene3D" id="1.10.10.60">
    <property type="entry name" value="Homeodomain-like"/>
    <property type="match status" value="1"/>
</dbReference>
<dbReference type="PROSITE" id="PS00028">
    <property type="entry name" value="ZINC_FINGER_C2H2_1"/>
    <property type="match status" value="1"/>
</dbReference>
<comment type="caution">
    <text evidence="9">The sequence shown here is derived from an EMBL/GenBank/DDBJ whole genome shotgun (WGS) entry which is preliminary data.</text>
</comment>
<dbReference type="PROSITE" id="PS50157">
    <property type="entry name" value="ZINC_FINGER_C2H2_2"/>
    <property type="match status" value="1"/>
</dbReference>
<dbReference type="SMART" id="SM00389">
    <property type="entry name" value="HOX"/>
    <property type="match status" value="1"/>
</dbReference>
<dbReference type="InterPro" id="IPR001356">
    <property type="entry name" value="HD"/>
</dbReference>
<dbReference type="Pfam" id="PF05920">
    <property type="entry name" value="Homeobox_KN"/>
    <property type="match status" value="1"/>
</dbReference>
<dbReference type="EMBL" id="LSBJ02000002">
    <property type="protein sequence ID" value="OAQ69817.2"/>
    <property type="molecule type" value="Genomic_DNA"/>
</dbReference>
<keyword evidence="2 5" id="KW-0371">Homeobox</keyword>
<protein>
    <submittedName>
        <fullName evidence="9">Homeobox KN domain-containing protein</fullName>
    </submittedName>
</protein>
<keyword evidence="3 5" id="KW-0539">Nucleus</keyword>
<comment type="subcellular location">
    <subcellularLocation>
        <location evidence="5">Nucleus</location>
    </subcellularLocation>
</comment>
<dbReference type="OrthoDB" id="10056939at2759"/>
<gene>
    <name evidence="9" type="ORF">VFPPC_02393</name>
</gene>
<feature type="region of interest" description="Disordered" evidence="6">
    <location>
        <begin position="1"/>
        <end position="47"/>
    </location>
</feature>
<dbReference type="RefSeq" id="XP_022284547.1">
    <property type="nucleotide sequence ID" value="XM_022428276.1"/>
</dbReference>
<dbReference type="InterPro" id="IPR050224">
    <property type="entry name" value="TALE_homeobox"/>
</dbReference>
<evidence type="ECO:0000256" key="4">
    <source>
        <dbReference type="PROSITE-ProRule" id="PRU00042"/>
    </source>
</evidence>
<dbReference type="InterPro" id="IPR013087">
    <property type="entry name" value="Znf_C2H2_type"/>
</dbReference>
<dbReference type="Proteomes" id="UP000078397">
    <property type="component" value="Unassembled WGS sequence"/>
</dbReference>
<feature type="domain" description="Homeobox" evidence="7">
    <location>
        <begin position="155"/>
        <end position="218"/>
    </location>
</feature>
<accession>A0A179FWT2</accession>
<dbReference type="SMART" id="SM00355">
    <property type="entry name" value="ZnF_C2H2"/>
    <property type="match status" value="3"/>
</dbReference>
<organism evidence="9 10">
    <name type="scientific">Pochonia chlamydosporia 170</name>
    <dbReference type="NCBI Taxonomy" id="1380566"/>
    <lineage>
        <taxon>Eukaryota</taxon>
        <taxon>Fungi</taxon>
        <taxon>Dikarya</taxon>
        <taxon>Ascomycota</taxon>
        <taxon>Pezizomycotina</taxon>
        <taxon>Sordariomycetes</taxon>
        <taxon>Hypocreomycetidae</taxon>
        <taxon>Hypocreales</taxon>
        <taxon>Clavicipitaceae</taxon>
        <taxon>Pochonia</taxon>
    </lineage>
</organism>
<evidence type="ECO:0000313" key="10">
    <source>
        <dbReference type="Proteomes" id="UP000078397"/>
    </source>
</evidence>
<feature type="compositionally biased region" description="Polar residues" evidence="6">
    <location>
        <begin position="19"/>
        <end position="47"/>
    </location>
</feature>
<feature type="region of interest" description="Disordered" evidence="6">
    <location>
        <begin position="287"/>
        <end position="352"/>
    </location>
</feature>
<dbReference type="STRING" id="1380566.A0A179FWT2"/>
<keyword evidence="10" id="KW-1185">Reference proteome</keyword>
<feature type="compositionally biased region" description="Basic residues" evidence="6">
    <location>
        <begin position="333"/>
        <end position="349"/>
    </location>
</feature>
<evidence type="ECO:0000259" key="7">
    <source>
        <dbReference type="PROSITE" id="PS50071"/>
    </source>
</evidence>
<keyword evidence="1 5" id="KW-0238">DNA-binding</keyword>
<reference evidence="9 10" key="1">
    <citation type="journal article" date="2016" name="PLoS Pathog.">
        <title>Biosynthesis of antibiotic leucinostatins in bio-control fungus Purpureocillium lilacinum and their inhibition on phytophthora revealed by genome mining.</title>
        <authorList>
            <person name="Wang G."/>
            <person name="Liu Z."/>
            <person name="Lin R."/>
            <person name="Li E."/>
            <person name="Mao Z."/>
            <person name="Ling J."/>
            <person name="Yang Y."/>
            <person name="Yin W.B."/>
            <person name="Xie B."/>
        </authorList>
    </citation>
    <scope>NUCLEOTIDE SEQUENCE [LARGE SCALE GENOMIC DNA]</scope>
    <source>
        <strain evidence="9">170</strain>
    </source>
</reference>
<name>A0A179FWT2_METCM</name>